<reference evidence="4 5" key="1">
    <citation type="submission" date="2016-07" db="EMBL/GenBank/DDBJ databases">
        <authorList>
            <person name="Lefevre C.T."/>
        </authorList>
    </citation>
    <scope>NUCLEOTIDE SEQUENCE [LARGE SCALE GENOMIC DNA]</scope>
    <source>
        <strain evidence="4">PR1</strain>
    </source>
</reference>
<dbReference type="PANTHER" id="PTHR36305">
    <property type="entry name" value="PHOSPHATIDYLGLYCEROPHOSPHATASE A"/>
    <property type="match status" value="1"/>
</dbReference>
<keyword evidence="1 2" id="KW-0472">Membrane</keyword>
<comment type="subcellular location">
    <subcellularLocation>
        <location evidence="1">Cell inner membrane</location>
        <topology evidence="1">Multi-pass membrane protein</topology>
    </subcellularLocation>
</comment>
<dbReference type="SUPFAM" id="SSF101307">
    <property type="entry name" value="YutG-like"/>
    <property type="match status" value="1"/>
</dbReference>
<keyword evidence="1" id="KW-0443">Lipid metabolism</keyword>
<dbReference type="Proteomes" id="UP000231658">
    <property type="component" value="Unassembled WGS sequence"/>
</dbReference>
<dbReference type="GO" id="GO:0008962">
    <property type="term" value="F:phosphatidylglycerophosphatase activity"/>
    <property type="evidence" value="ECO:0007669"/>
    <property type="project" value="UniProtKB-EC"/>
</dbReference>
<evidence type="ECO:0000256" key="1">
    <source>
        <dbReference type="PIRNR" id="PIRNR006162"/>
    </source>
</evidence>
<feature type="transmembrane region" description="Helical" evidence="2">
    <location>
        <begin position="49"/>
        <end position="74"/>
    </location>
</feature>
<dbReference type="GO" id="GO:0009395">
    <property type="term" value="P:phospholipid catabolic process"/>
    <property type="evidence" value="ECO:0007669"/>
    <property type="project" value="UniProtKB-KW"/>
</dbReference>
<comment type="cofactor">
    <cofactor evidence="1">
        <name>Mg(2+)</name>
        <dbReference type="ChEBI" id="CHEBI:18420"/>
    </cofactor>
</comment>
<comment type="pathway">
    <text evidence="1">Phospholipid metabolism; phosphatidylglycerol biosynthesis; phosphatidylglycerol from CDP-diacylglycerol: step 2/2.</text>
</comment>
<dbReference type="Pfam" id="PF04608">
    <property type="entry name" value="PgpA"/>
    <property type="match status" value="1"/>
</dbReference>
<evidence type="ECO:0000259" key="3">
    <source>
        <dbReference type="Pfam" id="PF04608"/>
    </source>
</evidence>
<dbReference type="AlphaFoldDB" id="A0A1C3RCS7"/>
<proteinExistence type="predicted"/>
<feature type="domain" description="YutG/PgpA" evidence="3">
    <location>
        <begin position="19"/>
        <end position="157"/>
    </location>
</feature>
<keyword evidence="1" id="KW-0442">Lipid degradation</keyword>
<dbReference type="STRING" id="1867952.MTBPR1_10318"/>
<dbReference type="UniPathway" id="UPA00084">
    <property type="reaction ID" value="UER00504"/>
</dbReference>
<dbReference type="EC" id="3.1.3.27" evidence="1"/>
<dbReference type="GO" id="GO:0005886">
    <property type="term" value="C:plasma membrane"/>
    <property type="evidence" value="ECO:0007669"/>
    <property type="project" value="UniProtKB-SubCell"/>
</dbReference>
<keyword evidence="1" id="KW-1003">Cell membrane</keyword>
<evidence type="ECO:0000313" key="5">
    <source>
        <dbReference type="Proteomes" id="UP000231658"/>
    </source>
</evidence>
<name>A0A1C3RCS7_9PROT</name>
<evidence type="ECO:0000256" key="2">
    <source>
        <dbReference type="SAM" id="Phobius"/>
    </source>
</evidence>
<dbReference type="GO" id="GO:0006655">
    <property type="term" value="P:phosphatidylglycerol biosynthetic process"/>
    <property type="evidence" value="ECO:0007669"/>
    <property type="project" value="UniProtKB-UniPathway"/>
</dbReference>
<keyword evidence="1" id="KW-0460">Magnesium</keyword>
<organism evidence="4 5">
    <name type="scientific">Candidatus Terasakiella magnetica</name>
    <dbReference type="NCBI Taxonomy" id="1867952"/>
    <lineage>
        <taxon>Bacteria</taxon>
        <taxon>Pseudomonadati</taxon>
        <taxon>Pseudomonadota</taxon>
        <taxon>Alphaproteobacteria</taxon>
        <taxon>Rhodospirillales</taxon>
        <taxon>Terasakiellaceae</taxon>
        <taxon>Terasakiella</taxon>
    </lineage>
</organism>
<dbReference type="RefSeq" id="WP_240492841.1">
    <property type="nucleotide sequence ID" value="NZ_FLYE01000001.1"/>
</dbReference>
<evidence type="ECO:0000313" key="4">
    <source>
        <dbReference type="EMBL" id="SCA55071.1"/>
    </source>
</evidence>
<keyword evidence="2" id="KW-1133">Transmembrane helix</keyword>
<protein>
    <recommendedName>
        <fullName evidence="1">Phosphatidylglycerophosphatase A</fullName>
        <ecNumber evidence="1">3.1.3.27</ecNumber>
    </recommendedName>
    <alternativeName>
        <fullName evidence="1">Phosphatidylglycerolphosphate phosphatase A</fullName>
    </alternativeName>
</protein>
<keyword evidence="1" id="KW-0997">Cell inner membrane</keyword>
<comment type="catalytic activity">
    <reaction evidence="1">
        <text>a 1,2-diacyl-sn-glycero-3-phospho-(1'-sn-glycero-3'-phosphate) + H2O = a 1,2-diacyl-sn-glycero-3-phospho-(1'-sn-glycerol) + phosphate</text>
        <dbReference type="Rhea" id="RHEA:33751"/>
        <dbReference type="ChEBI" id="CHEBI:15377"/>
        <dbReference type="ChEBI" id="CHEBI:43474"/>
        <dbReference type="ChEBI" id="CHEBI:60110"/>
        <dbReference type="ChEBI" id="CHEBI:64716"/>
        <dbReference type="EC" id="3.1.3.27"/>
    </reaction>
</comment>
<dbReference type="InterPro" id="IPR036681">
    <property type="entry name" value="PgpA-like_sf"/>
</dbReference>
<keyword evidence="1" id="KW-1208">Phospholipid metabolism</keyword>
<dbReference type="InterPro" id="IPR007686">
    <property type="entry name" value="YutG/PgpA"/>
</dbReference>
<gene>
    <name evidence="4" type="primary">pgpA</name>
    <name evidence="4" type="ORF">MTBPR1_10318</name>
</gene>
<keyword evidence="5" id="KW-1185">Reference proteome</keyword>
<keyword evidence="1" id="KW-0595">Phospholipid degradation</keyword>
<feature type="transmembrane region" description="Helical" evidence="2">
    <location>
        <begin position="95"/>
        <end position="117"/>
    </location>
</feature>
<sequence>MGNDQKLNREFLVSPAGMLATWFGSGLLPKAPGTWGSLAALPFAWGIQYYTGWIGLTIATVVVFLIGWWAAHVFEEKAGVKDPGAVVIDEVAGQWMVLIPAALDWKLYIVGFVLFRIVDIFKPWPACWFDKNVHGGLGIMLDDVVAAIYGLIAIYFIQIQLAGM</sequence>
<dbReference type="GO" id="GO:0046872">
    <property type="term" value="F:metal ion binding"/>
    <property type="evidence" value="ECO:0007669"/>
    <property type="project" value="UniProtKB-KW"/>
</dbReference>
<dbReference type="InterPro" id="IPR026037">
    <property type="entry name" value="PgpA"/>
</dbReference>
<feature type="transmembrane region" description="Helical" evidence="2">
    <location>
        <begin position="137"/>
        <end position="157"/>
    </location>
</feature>
<dbReference type="PANTHER" id="PTHR36305:SF1">
    <property type="entry name" value="PHOSPHATIDYLGLYCEROPHOSPHATASE A"/>
    <property type="match status" value="1"/>
</dbReference>
<dbReference type="PIRSF" id="PIRSF006162">
    <property type="entry name" value="PgpA"/>
    <property type="match status" value="1"/>
</dbReference>
<dbReference type="EMBL" id="FLYE01000001">
    <property type="protein sequence ID" value="SCA55071.1"/>
    <property type="molecule type" value="Genomic_DNA"/>
</dbReference>
<feature type="transmembrane region" description="Helical" evidence="2">
    <location>
        <begin position="12"/>
        <end position="29"/>
    </location>
</feature>
<accession>A0A1C3RCS7</accession>
<comment type="function">
    <text evidence="1">Lipid phosphatase which dephosphorylates phosphatidylglycerophosphate (PGP) to phosphatidylglycerol (PG).</text>
</comment>
<keyword evidence="1" id="KW-0479">Metal-binding</keyword>
<keyword evidence="1 2" id="KW-0812">Transmembrane</keyword>
<dbReference type="CDD" id="cd06971">
    <property type="entry name" value="PgpA"/>
    <property type="match status" value="1"/>
</dbReference>
<keyword evidence="1 4" id="KW-0378">Hydrolase</keyword>